<evidence type="ECO:0000256" key="3">
    <source>
        <dbReference type="ARBA" id="ARBA00022980"/>
    </source>
</evidence>
<keyword evidence="3 6" id="KW-0689">Ribosomal protein</keyword>
<dbReference type="InterPro" id="IPR036899">
    <property type="entry name" value="Ribosomal_uL13_sf"/>
</dbReference>
<dbReference type="GO" id="GO:0003729">
    <property type="term" value="F:mRNA binding"/>
    <property type="evidence" value="ECO:0007669"/>
    <property type="project" value="TreeGrafter"/>
</dbReference>
<dbReference type="GO" id="GO:1990904">
    <property type="term" value="C:ribonucleoprotein complex"/>
    <property type="evidence" value="ECO:0007669"/>
    <property type="project" value="UniProtKB-KW"/>
</dbReference>
<evidence type="ECO:0000313" key="9">
    <source>
        <dbReference type="EMBL" id="CBW25078.1"/>
    </source>
</evidence>
<dbReference type="OrthoDB" id="5293206at2"/>
<dbReference type="InterPro" id="IPR023563">
    <property type="entry name" value="Ribosomal_uL13_CS"/>
</dbReference>
<evidence type="ECO:0000256" key="1">
    <source>
        <dbReference type="ARBA" id="ARBA00006227"/>
    </source>
</evidence>
<dbReference type="SUPFAM" id="SSF52161">
    <property type="entry name" value="Ribosomal protein L13"/>
    <property type="match status" value="1"/>
</dbReference>
<evidence type="ECO:0000256" key="4">
    <source>
        <dbReference type="ARBA" id="ARBA00023274"/>
    </source>
</evidence>
<dbReference type="HOGENOM" id="CLU_082184_2_2_7"/>
<dbReference type="PIRSF" id="PIRSF002181">
    <property type="entry name" value="Ribosomal_L13"/>
    <property type="match status" value="1"/>
</dbReference>
<dbReference type="InterPro" id="IPR005823">
    <property type="entry name" value="Ribosomal_uL13_bac-type"/>
</dbReference>
<evidence type="ECO:0000256" key="5">
    <source>
        <dbReference type="ARBA" id="ARBA00035201"/>
    </source>
</evidence>
<gene>
    <name evidence="6 8 9" type="primary">rplM</name>
    <name evidence="9" type="ordered locus">BMS_0141</name>
</gene>
<dbReference type="Proteomes" id="UP000008963">
    <property type="component" value="Chromosome"/>
</dbReference>
<dbReference type="NCBIfam" id="TIGR01066">
    <property type="entry name" value="rplM_bact"/>
    <property type="match status" value="1"/>
</dbReference>
<dbReference type="CDD" id="cd00392">
    <property type="entry name" value="Ribosomal_L13"/>
    <property type="match status" value="1"/>
</dbReference>
<comment type="subunit">
    <text evidence="2 6">Part of the 50S ribosomal subunit.</text>
</comment>
<evidence type="ECO:0000256" key="7">
    <source>
        <dbReference type="RuleBase" id="RU003877"/>
    </source>
</evidence>
<dbReference type="PANTHER" id="PTHR11545:SF2">
    <property type="entry name" value="LARGE RIBOSOMAL SUBUNIT PROTEIN UL13M"/>
    <property type="match status" value="1"/>
</dbReference>
<proteinExistence type="inferred from homology"/>
<protein>
    <recommendedName>
        <fullName evidence="5 6">Large ribosomal subunit protein uL13</fullName>
    </recommendedName>
</protein>
<dbReference type="KEGG" id="bmx:BMS_0141"/>
<reference evidence="10" key="1">
    <citation type="journal article" date="2013" name="ISME J.">
        <title>A small predatory core genome in the divergent marine Bacteriovorax marinus SJ and the terrestrial Bdellovibrio bacteriovorus.</title>
        <authorList>
            <person name="Crossman L.C."/>
            <person name="Chen H."/>
            <person name="Cerdeno-Tarraga A.M."/>
            <person name="Brooks K."/>
            <person name="Quail M.A."/>
            <person name="Pineiro S.A."/>
            <person name="Hobley L."/>
            <person name="Sockett R.E."/>
            <person name="Bentley S.D."/>
            <person name="Parkhill J."/>
            <person name="Williams H.N."/>
            <person name="Stine O.C."/>
        </authorList>
    </citation>
    <scope>NUCLEOTIDE SEQUENCE [LARGE SCALE GENOMIC DNA]</scope>
    <source>
        <strain evidence="10">ATCC BAA-682 / DSM 15412 / SJ</strain>
    </source>
</reference>
<evidence type="ECO:0000256" key="2">
    <source>
        <dbReference type="ARBA" id="ARBA00011838"/>
    </source>
</evidence>
<keyword evidence="10" id="KW-1185">Reference proteome</keyword>
<accession>E1X2C2</accession>
<dbReference type="GO" id="GO:0003735">
    <property type="term" value="F:structural constituent of ribosome"/>
    <property type="evidence" value="ECO:0007669"/>
    <property type="project" value="InterPro"/>
</dbReference>
<dbReference type="GO" id="GO:0006412">
    <property type="term" value="P:translation"/>
    <property type="evidence" value="ECO:0007669"/>
    <property type="project" value="UniProtKB-UniRule"/>
</dbReference>
<organism evidence="9 10">
    <name type="scientific">Halobacteriovorax marinus (strain ATCC BAA-682 / DSM 15412 / SJ)</name>
    <name type="common">Bacteriovorax marinus</name>
    <dbReference type="NCBI Taxonomy" id="862908"/>
    <lineage>
        <taxon>Bacteria</taxon>
        <taxon>Pseudomonadati</taxon>
        <taxon>Bdellovibrionota</taxon>
        <taxon>Bacteriovoracia</taxon>
        <taxon>Bacteriovoracales</taxon>
        <taxon>Halobacteriovoraceae</taxon>
        <taxon>Halobacteriovorax</taxon>
    </lineage>
</organism>
<dbReference type="Gene3D" id="3.90.1180.10">
    <property type="entry name" value="Ribosomal protein L13"/>
    <property type="match status" value="1"/>
</dbReference>
<sequence>MYTQKSFVLKPADADKKWYLIDAQDKVVGRLATEIANVLRGKNSPKYTPHTDSGDFVVVINADKVKFTGAKWDDKVYYWHTNHIGGLKSRTAKEQLERKPEQILMNAVKGMLPKNSLGRKQLTKLKVFAGETHSHEAQQPVALEIK</sequence>
<keyword evidence="4 6" id="KW-0687">Ribonucleoprotein</keyword>
<comment type="similarity">
    <text evidence="1 6 7">Belongs to the universal ribosomal protein uL13 family.</text>
</comment>
<evidence type="ECO:0000313" key="10">
    <source>
        <dbReference type="Proteomes" id="UP000008963"/>
    </source>
</evidence>
<dbReference type="FunFam" id="3.90.1180.10:FF:000001">
    <property type="entry name" value="50S ribosomal protein L13"/>
    <property type="match status" value="1"/>
</dbReference>
<evidence type="ECO:0000256" key="6">
    <source>
        <dbReference type="HAMAP-Rule" id="MF_01366"/>
    </source>
</evidence>
<dbReference type="HAMAP" id="MF_01366">
    <property type="entry name" value="Ribosomal_uL13"/>
    <property type="match status" value="1"/>
</dbReference>
<dbReference type="eggNOG" id="COG0102">
    <property type="taxonomic scope" value="Bacteria"/>
</dbReference>
<dbReference type="PATRIC" id="fig|862908.3.peg.135"/>
<dbReference type="Pfam" id="PF00572">
    <property type="entry name" value="Ribosomal_L13"/>
    <property type="match status" value="1"/>
</dbReference>
<dbReference type="GO" id="GO:0005840">
    <property type="term" value="C:ribosome"/>
    <property type="evidence" value="ECO:0007669"/>
    <property type="project" value="UniProtKB-KW"/>
</dbReference>
<dbReference type="AlphaFoldDB" id="E1X2C2"/>
<dbReference type="PROSITE" id="PS00783">
    <property type="entry name" value="RIBOSOMAL_L13"/>
    <property type="match status" value="1"/>
</dbReference>
<dbReference type="STRING" id="862908.BMS_0141"/>
<dbReference type="RefSeq" id="WP_014242867.1">
    <property type="nucleotide sequence ID" value="NC_016620.1"/>
</dbReference>
<dbReference type="InterPro" id="IPR005822">
    <property type="entry name" value="Ribosomal_uL13"/>
</dbReference>
<comment type="function">
    <text evidence="6 8">This protein is one of the early assembly proteins of the 50S ribosomal subunit, although it is not seen to bind rRNA by itself. It is important during the early stages of 50S assembly.</text>
</comment>
<name>E1X2C2_HALMS</name>
<dbReference type="EMBL" id="FQ312005">
    <property type="protein sequence ID" value="CBW25078.1"/>
    <property type="molecule type" value="Genomic_DNA"/>
</dbReference>
<evidence type="ECO:0000256" key="8">
    <source>
        <dbReference type="RuleBase" id="RU003878"/>
    </source>
</evidence>
<dbReference type="GO" id="GO:0017148">
    <property type="term" value="P:negative regulation of translation"/>
    <property type="evidence" value="ECO:0007669"/>
    <property type="project" value="TreeGrafter"/>
</dbReference>
<dbReference type="PANTHER" id="PTHR11545">
    <property type="entry name" value="RIBOSOMAL PROTEIN L13"/>
    <property type="match status" value="1"/>
</dbReference>